<dbReference type="EMBL" id="GECU01020397">
    <property type="protein sequence ID" value="JAS87309.1"/>
    <property type="molecule type" value="Transcribed_RNA"/>
</dbReference>
<feature type="non-terminal residue" evidence="2">
    <location>
        <position position="1"/>
    </location>
</feature>
<gene>
    <name evidence="2" type="ORF">g.13463</name>
</gene>
<feature type="compositionally biased region" description="Polar residues" evidence="1">
    <location>
        <begin position="1"/>
        <end position="14"/>
    </location>
</feature>
<organism evidence="2">
    <name type="scientific">Homalodisca liturata</name>
    <dbReference type="NCBI Taxonomy" id="320908"/>
    <lineage>
        <taxon>Eukaryota</taxon>
        <taxon>Metazoa</taxon>
        <taxon>Ecdysozoa</taxon>
        <taxon>Arthropoda</taxon>
        <taxon>Hexapoda</taxon>
        <taxon>Insecta</taxon>
        <taxon>Pterygota</taxon>
        <taxon>Neoptera</taxon>
        <taxon>Paraneoptera</taxon>
        <taxon>Hemiptera</taxon>
        <taxon>Auchenorrhyncha</taxon>
        <taxon>Membracoidea</taxon>
        <taxon>Cicadellidae</taxon>
        <taxon>Cicadellinae</taxon>
        <taxon>Proconiini</taxon>
        <taxon>Homalodisca</taxon>
    </lineage>
</organism>
<protein>
    <submittedName>
        <fullName evidence="2">Uncharacterized protein</fullName>
    </submittedName>
</protein>
<name>A0A1B6IK65_9HEMI</name>
<feature type="non-terminal residue" evidence="2">
    <location>
        <position position="186"/>
    </location>
</feature>
<reference evidence="2" key="1">
    <citation type="submission" date="2015-11" db="EMBL/GenBank/DDBJ databases">
        <title>De novo transcriptome assembly of four potential Pierce s Disease insect vectors from Arizona vineyards.</title>
        <authorList>
            <person name="Tassone E.E."/>
        </authorList>
    </citation>
    <scope>NUCLEOTIDE SEQUENCE</scope>
</reference>
<sequence length="186" mass="20355">TEDYQPSSSSQSQRFVEPPPRPHGGKRMPVSAKKITRNDVQPDGKKKKKHSSTTSSSSSSSSSSGERSPSPKRKNQLSHERSKSRSRFSARSPTVPPPCPPESSDKRRGKDKAARIGANTPKGTRPQHPRTRPQHPPKATDAVTNELFETMRNRRPDSAPRAASLVSAVSSVSTTTHRPPRPPLDL</sequence>
<evidence type="ECO:0000313" key="2">
    <source>
        <dbReference type="EMBL" id="JAS87309.1"/>
    </source>
</evidence>
<feature type="compositionally biased region" description="Basic residues" evidence="1">
    <location>
        <begin position="125"/>
        <end position="135"/>
    </location>
</feature>
<feature type="compositionally biased region" description="Basic and acidic residues" evidence="1">
    <location>
        <begin position="103"/>
        <end position="114"/>
    </location>
</feature>
<feature type="compositionally biased region" description="Basic and acidic residues" evidence="1">
    <location>
        <begin position="149"/>
        <end position="158"/>
    </location>
</feature>
<accession>A0A1B6IK65</accession>
<proteinExistence type="predicted"/>
<dbReference type="AlphaFoldDB" id="A0A1B6IK65"/>
<feature type="compositionally biased region" description="Low complexity" evidence="1">
    <location>
        <begin position="52"/>
        <end position="68"/>
    </location>
</feature>
<evidence type="ECO:0000256" key="1">
    <source>
        <dbReference type="SAM" id="MobiDB-lite"/>
    </source>
</evidence>
<feature type="compositionally biased region" description="Low complexity" evidence="1">
    <location>
        <begin position="162"/>
        <end position="176"/>
    </location>
</feature>
<feature type="region of interest" description="Disordered" evidence="1">
    <location>
        <begin position="1"/>
        <end position="186"/>
    </location>
</feature>